<dbReference type="Proteomes" id="UP000198677">
    <property type="component" value="Unassembled WGS sequence"/>
</dbReference>
<sequence>MWAAKQEHFELGNLMSRSLARRGASVLVAAAMLGGGMTLGGGTASAAEIFGSVSAPDGVILDLPAALVLTLGQAAGSVGPLDGRCFYPGAGPRCPSNTELLLDLLLGNESS</sequence>
<dbReference type="AlphaFoldDB" id="A0A1H7S5U1"/>
<protein>
    <submittedName>
        <fullName evidence="1">Uncharacterized protein</fullName>
    </submittedName>
</protein>
<reference evidence="2" key="1">
    <citation type="submission" date="2016-10" db="EMBL/GenBank/DDBJ databases">
        <authorList>
            <person name="Varghese N."/>
            <person name="Submissions S."/>
        </authorList>
    </citation>
    <scope>NUCLEOTIDE SEQUENCE [LARGE SCALE GENOMIC DNA]</scope>
    <source>
        <strain evidence="2">DSM 44675</strain>
    </source>
</reference>
<gene>
    <name evidence="1" type="ORF">SAMN05444583_112161</name>
</gene>
<dbReference type="EMBL" id="FOAW01000012">
    <property type="protein sequence ID" value="SEL67728.1"/>
    <property type="molecule type" value="Genomic_DNA"/>
</dbReference>
<organism evidence="1 2">
    <name type="scientific">Rhodococcus maanshanensis</name>
    <dbReference type="NCBI Taxonomy" id="183556"/>
    <lineage>
        <taxon>Bacteria</taxon>
        <taxon>Bacillati</taxon>
        <taxon>Actinomycetota</taxon>
        <taxon>Actinomycetes</taxon>
        <taxon>Mycobacteriales</taxon>
        <taxon>Nocardiaceae</taxon>
        <taxon>Rhodococcus</taxon>
    </lineage>
</organism>
<evidence type="ECO:0000313" key="2">
    <source>
        <dbReference type="Proteomes" id="UP000198677"/>
    </source>
</evidence>
<accession>A0A1H7S5U1</accession>
<proteinExistence type="predicted"/>
<evidence type="ECO:0000313" key="1">
    <source>
        <dbReference type="EMBL" id="SEL67728.1"/>
    </source>
</evidence>
<name>A0A1H7S5U1_9NOCA</name>
<keyword evidence="2" id="KW-1185">Reference proteome</keyword>